<dbReference type="PANTHER" id="PTHR43649:SF17">
    <property type="entry name" value="ABC TRANSPORTER SOLUTE BINDING PROTEIN-SUGAR TRANSPORT"/>
    <property type="match status" value="1"/>
</dbReference>
<evidence type="ECO:0000256" key="1">
    <source>
        <dbReference type="SAM" id="MobiDB-lite"/>
    </source>
</evidence>
<dbReference type="Proteomes" id="UP000245202">
    <property type="component" value="Unassembled WGS sequence"/>
</dbReference>
<proteinExistence type="predicted"/>
<dbReference type="PANTHER" id="PTHR43649">
    <property type="entry name" value="ARABINOSE-BINDING PROTEIN-RELATED"/>
    <property type="match status" value="1"/>
</dbReference>
<keyword evidence="5" id="KW-1185">Reference proteome</keyword>
<dbReference type="InterPro" id="IPR050490">
    <property type="entry name" value="Bact_solute-bd_prot1"/>
</dbReference>
<evidence type="ECO:0000256" key="2">
    <source>
        <dbReference type="SAM" id="SignalP"/>
    </source>
</evidence>
<dbReference type="Gene3D" id="3.40.190.10">
    <property type="entry name" value="Periplasmic binding protein-like II"/>
    <property type="match status" value="2"/>
</dbReference>
<keyword evidence="2" id="KW-0732">Signal</keyword>
<evidence type="ECO:0000313" key="5">
    <source>
        <dbReference type="Proteomes" id="UP000245202"/>
    </source>
</evidence>
<sequence>MYPKKNIMLLVVLCLALVLSACSGGNGNGKNGGSDPAPGNTGTAQNGEEKKPAEELSKVELVWYYPQPAIPSDLKSVESKVNELIEPKINATVKLMPLAFGDYTQKMNTVIASGEKADIVWTSNWNFNYVQNQSKGAFIPLDELIDRYAPDVKASMPDFVWEATRIDGQIYGVPNYQTVTNREGFVLQKEFYDLYKPEAEMKQLADLAPLLEQVKQKHPDLIPFAVGRQGMFSYMNRTYGLESVLANIAVIHLDNPDKIVNMYETEEYRQYLDTMRDFYEKGYINEDAATLKSIGDYQKAGQAVGGFHNVLKPGGEAEAKAAQGGKDMQYAFTTDAYVGTNTIITTLQAIPVHSGNPERAMMLINLVNTDPELFNLLAFGIEGTHYNKKSDGSVELVPDSTYTASDWVFGNVFNGYTLAGKDPNVAKETKELNESATPSPIIGFKFVTESVSAEIANVTTVIDEYGPGLNTGTVAADRILEEFQGKLKQAGIDRVIEEAQRQLDEWKASVQ</sequence>
<dbReference type="InterPro" id="IPR022627">
    <property type="entry name" value="DUF3502"/>
</dbReference>
<dbReference type="PROSITE" id="PS51257">
    <property type="entry name" value="PROKAR_LIPOPROTEIN"/>
    <property type="match status" value="1"/>
</dbReference>
<feature type="signal peptide" evidence="2">
    <location>
        <begin position="1"/>
        <end position="23"/>
    </location>
</feature>
<name>A0A2R5EVJ3_9BACL</name>
<evidence type="ECO:0000313" key="4">
    <source>
        <dbReference type="EMBL" id="GBG10577.1"/>
    </source>
</evidence>
<accession>A0A2R5EVJ3</accession>
<organism evidence="4 5">
    <name type="scientific">Paenibacillus agaridevorans</name>
    <dbReference type="NCBI Taxonomy" id="171404"/>
    <lineage>
        <taxon>Bacteria</taxon>
        <taxon>Bacillati</taxon>
        <taxon>Bacillota</taxon>
        <taxon>Bacilli</taxon>
        <taxon>Bacillales</taxon>
        <taxon>Paenibacillaceae</taxon>
        <taxon>Paenibacillus</taxon>
    </lineage>
</organism>
<dbReference type="Pfam" id="PF12010">
    <property type="entry name" value="DUF3502"/>
    <property type="match status" value="1"/>
</dbReference>
<feature type="chain" id="PRO_5038851431" description="DUF3502 domain-containing protein" evidence="2">
    <location>
        <begin position="24"/>
        <end position="511"/>
    </location>
</feature>
<comment type="caution">
    <text evidence="4">The sequence shown here is derived from an EMBL/GenBank/DDBJ whole genome shotgun (WGS) entry which is preliminary data.</text>
</comment>
<gene>
    <name evidence="4" type="ORF">PAT3040_05327</name>
</gene>
<evidence type="ECO:0000259" key="3">
    <source>
        <dbReference type="Pfam" id="PF12010"/>
    </source>
</evidence>
<feature type="region of interest" description="Disordered" evidence="1">
    <location>
        <begin position="28"/>
        <end position="51"/>
    </location>
</feature>
<dbReference type="RefSeq" id="WP_108995052.1">
    <property type="nucleotide sequence ID" value="NZ_BDQX01000339.1"/>
</dbReference>
<dbReference type="SUPFAM" id="SSF53850">
    <property type="entry name" value="Periplasmic binding protein-like II"/>
    <property type="match status" value="1"/>
</dbReference>
<dbReference type="EMBL" id="BDQX01000339">
    <property type="protein sequence ID" value="GBG10577.1"/>
    <property type="molecule type" value="Genomic_DNA"/>
</dbReference>
<reference evidence="4 5" key="1">
    <citation type="submission" date="2017-08" db="EMBL/GenBank/DDBJ databases">
        <title>Substantial Increase in Enzyme Production by Combined Drug-Resistance Mutations in Paenibacillus agaridevorans.</title>
        <authorList>
            <person name="Tanaka Y."/>
            <person name="Funane K."/>
            <person name="Hosaka T."/>
            <person name="Shiwa Y."/>
            <person name="Fujita N."/>
            <person name="Miyazaki T."/>
            <person name="Yoshikawa H."/>
            <person name="Murakami K."/>
            <person name="Kasahara K."/>
            <person name="Inaoka T."/>
            <person name="Hiraga Y."/>
            <person name="Ochi K."/>
        </authorList>
    </citation>
    <scope>NUCLEOTIDE SEQUENCE [LARGE SCALE GENOMIC DNA]</scope>
    <source>
        <strain evidence="4 5">T-3040</strain>
    </source>
</reference>
<protein>
    <recommendedName>
        <fullName evidence="3">DUF3502 domain-containing protein</fullName>
    </recommendedName>
</protein>
<feature type="domain" description="DUF3502" evidence="3">
    <location>
        <begin position="440"/>
        <end position="508"/>
    </location>
</feature>
<dbReference type="AlphaFoldDB" id="A0A2R5EVJ3"/>